<dbReference type="InterPro" id="IPR013216">
    <property type="entry name" value="Methyltransf_11"/>
</dbReference>
<gene>
    <name evidence="2" type="ORF">IRI77_19570</name>
</gene>
<evidence type="ECO:0000313" key="2">
    <source>
        <dbReference type="EMBL" id="QOY85050.1"/>
    </source>
</evidence>
<dbReference type="CDD" id="cd02440">
    <property type="entry name" value="AdoMet_MTases"/>
    <property type="match status" value="1"/>
</dbReference>
<sequence length="249" mass="27296">MGISDTVEWNAALYDQRHSFVWKSAEDLIALLAPAAGEHILDVGCGTGQLTAKLGATGAIVTGLDSSETMLEQARAAYPAGSWIHASLPDYVAHEQFDAIFSNAALHWIRPPQQAADRMFAALKPGGRLVAEFGGAGNVASLLNAAREIFGERGETVDLPWYFPGIGEYATVLENAGFEVVYALLFDRLTPLDGGDAGLANWMEMFAPQWRASVLNRYEEMARPTLYDAESGQWRMDYRRLRIAARKRA</sequence>
<dbReference type="KEGG" id="pfer:IRI77_19570"/>
<name>A0A7S7NK54_PALFE</name>
<dbReference type="PANTHER" id="PTHR43861">
    <property type="entry name" value="TRANS-ACONITATE 2-METHYLTRANSFERASE-RELATED"/>
    <property type="match status" value="1"/>
</dbReference>
<dbReference type="PANTHER" id="PTHR43861:SF1">
    <property type="entry name" value="TRANS-ACONITATE 2-METHYLTRANSFERASE"/>
    <property type="match status" value="1"/>
</dbReference>
<dbReference type="Pfam" id="PF08241">
    <property type="entry name" value="Methyltransf_11"/>
    <property type="match status" value="1"/>
</dbReference>
<evidence type="ECO:0000313" key="3">
    <source>
        <dbReference type="Proteomes" id="UP000593892"/>
    </source>
</evidence>
<dbReference type="InterPro" id="IPR029063">
    <property type="entry name" value="SAM-dependent_MTases_sf"/>
</dbReference>
<dbReference type="Proteomes" id="UP000593892">
    <property type="component" value="Chromosome"/>
</dbReference>
<keyword evidence="2" id="KW-0489">Methyltransferase</keyword>
<dbReference type="Gene3D" id="3.40.50.150">
    <property type="entry name" value="Vaccinia Virus protein VP39"/>
    <property type="match status" value="1"/>
</dbReference>
<evidence type="ECO:0000259" key="1">
    <source>
        <dbReference type="Pfam" id="PF08241"/>
    </source>
</evidence>
<dbReference type="GO" id="GO:0008757">
    <property type="term" value="F:S-adenosylmethionine-dependent methyltransferase activity"/>
    <property type="evidence" value="ECO:0007669"/>
    <property type="project" value="InterPro"/>
</dbReference>
<dbReference type="EMBL" id="CP063849">
    <property type="protein sequence ID" value="QOY85050.1"/>
    <property type="molecule type" value="Genomic_DNA"/>
</dbReference>
<accession>A0A7S7NK54</accession>
<organism evidence="2 3">
    <name type="scientific">Paludibaculum fermentans</name>
    <dbReference type="NCBI Taxonomy" id="1473598"/>
    <lineage>
        <taxon>Bacteria</taxon>
        <taxon>Pseudomonadati</taxon>
        <taxon>Acidobacteriota</taxon>
        <taxon>Terriglobia</taxon>
        <taxon>Bryobacterales</taxon>
        <taxon>Bryobacteraceae</taxon>
        <taxon>Paludibaculum</taxon>
    </lineage>
</organism>
<dbReference type="AlphaFoldDB" id="A0A7S7NK54"/>
<feature type="domain" description="Methyltransferase type 11" evidence="1">
    <location>
        <begin position="41"/>
        <end position="130"/>
    </location>
</feature>
<protein>
    <submittedName>
        <fullName evidence="2">Methyltransferase domain-containing protein</fullName>
    </submittedName>
</protein>
<dbReference type="GO" id="GO:0032259">
    <property type="term" value="P:methylation"/>
    <property type="evidence" value="ECO:0007669"/>
    <property type="project" value="UniProtKB-KW"/>
</dbReference>
<dbReference type="RefSeq" id="WP_194446720.1">
    <property type="nucleotide sequence ID" value="NZ_CP063849.1"/>
</dbReference>
<dbReference type="SUPFAM" id="SSF53335">
    <property type="entry name" value="S-adenosyl-L-methionine-dependent methyltransferases"/>
    <property type="match status" value="1"/>
</dbReference>
<keyword evidence="2" id="KW-0808">Transferase</keyword>
<proteinExistence type="predicted"/>
<keyword evidence="3" id="KW-1185">Reference proteome</keyword>
<reference evidence="2 3" key="1">
    <citation type="submission" date="2020-10" db="EMBL/GenBank/DDBJ databases">
        <title>Complete genome sequence of Paludibaculum fermentans P105T, a facultatively anaerobic acidobacterium capable of dissimilatory Fe(III) reduction.</title>
        <authorList>
            <person name="Dedysh S.N."/>
            <person name="Beletsky A.V."/>
            <person name="Kulichevskaya I.S."/>
            <person name="Mardanov A.V."/>
            <person name="Ravin N.V."/>
        </authorList>
    </citation>
    <scope>NUCLEOTIDE SEQUENCE [LARGE SCALE GENOMIC DNA]</scope>
    <source>
        <strain evidence="2 3">P105</strain>
    </source>
</reference>